<gene>
    <name evidence="2" type="ORF">Bca52824_089803</name>
</gene>
<organism evidence="2 3">
    <name type="scientific">Brassica carinata</name>
    <name type="common">Ethiopian mustard</name>
    <name type="synonym">Abyssinian cabbage</name>
    <dbReference type="NCBI Taxonomy" id="52824"/>
    <lineage>
        <taxon>Eukaryota</taxon>
        <taxon>Viridiplantae</taxon>
        <taxon>Streptophyta</taxon>
        <taxon>Embryophyta</taxon>
        <taxon>Tracheophyta</taxon>
        <taxon>Spermatophyta</taxon>
        <taxon>Magnoliopsida</taxon>
        <taxon>eudicotyledons</taxon>
        <taxon>Gunneridae</taxon>
        <taxon>Pentapetalae</taxon>
        <taxon>rosids</taxon>
        <taxon>malvids</taxon>
        <taxon>Brassicales</taxon>
        <taxon>Brassicaceae</taxon>
        <taxon>Brassiceae</taxon>
        <taxon>Brassica</taxon>
    </lineage>
</organism>
<dbReference type="OrthoDB" id="448446at2759"/>
<reference evidence="2 3" key="1">
    <citation type="submission" date="2020-02" db="EMBL/GenBank/DDBJ databases">
        <authorList>
            <person name="Ma Q."/>
            <person name="Huang Y."/>
            <person name="Song X."/>
            <person name="Pei D."/>
        </authorList>
    </citation>
    <scope>NUCLEOTIDE SEQUENCE [LARGE SCALE GENOMIC DNA]</scope>
    <source>
        <strain evidence="2">Sxm20200214</strain>
        <tissue evidence="2">Leaf</tissue>
    </source>
</reference>
<evidence type="ECO:0000313" key="3">
    <source>
        <dbReference type="Proteomes" id="UP000886595"/>
    </source>
</evidence>
<evidence type="ECO:0000256" key="1">
    <source>
        <dbReference type="SAM" id="MobiDB-lite"/>
    </source>
</evidence>
<proteinExistence type="predicted"/>
<accession>A0A8X7NV75</accession>
<evidence type="ECO:0000313" key="2">
    <source>
        <dbReference type="EMBL" id="KAG2238943.1"/>
    </source>
</evidence>
<dbReference type="EMBL" id="JAAMPC010001604">
    <property type="protein sequence ID" value="KAG2238943.1"/>
    <property type="molecule type" value="Genomic_DNA"/>
</dbReference>
<feature type="region of interest" description="Disordered" evidence="1">
    <location>
        <begin position="36"/>
        <end position="72"/>
    </location>
</feature>
<dbReference type="AlphaFoldDB" id="A0A8X7NV75"/>
<protein>
    <submittedName>
        <fullName evidence="2">Uncharacterized protein</fullName>
    </submittedName>
</protein>
<sequence>MNRKMKQRSSFHDWRHGESVLSILYLLCFFNQDNSEPTSSKKIVFDDDDEDQSLSSLSSSSDEEEEEKGKELTLEEIHRLRAYGSRPAAPLKSSFSQVKKNTGRAAADKNIKFSETKKPARANKNMYTLLNCLVSLVSFFHSDLLALVGAGEQACCLYYRM</sequence>
<keyword evidence="3" id="KW-1185">Reference proteome</keyword>
<comment type="caution">
    <text evidence="2">The sequence shown here is derived from an EMBL/GenBank/DDBJ whole genome shotgun (WGS) entry which is preliminary data.</text>
</comment>
<name>A0A8X7NV75_BRACI</name>
<dbReference type="Proteomes" id="UP000886595">
    <property type="component" value="Unassembled WGS sequence"/>
</dbReference>